<organism evidence="2 3">
    <name type="scientific">Moniliophthora roreri</name>
    <name type="common">Frosty pod rot fungus</name>
    <name type="synonym">Monilia roreri</name>
    <dbReference type="NCBI Taxonomy" id="221103"/>
    <lineage>
        <taxon>Eukaryota</taxon>
        <taxon>Fungi</taxon>
        <taxon>Dikarya</taxon>
        <taxon>Basidiomycota</taxon>
        <taxon>Agaricomycotina</taxon>
        <taxon>Agaricomycetes</taxon>
        <taxon>Agaricomycetidae</taxon>
        <taxon>Agaricales</taxon>
        <taxon>Marasmiineae</taxon>
        <taxon>Marasmiaceae</taxon>
        <taxon>Moniliophthora</taxon>
    </lineage>
</organism>
<name>A0A0W0F0M1_MONRR</name>
<dbReference type="EMBL" id="LATX01002409">
    <property type="protein sequence ID" value="KTB29845.1"/>
    <property type="molecule type" value="Genomic_DNA"/>
</dbReference>
<evidence type="ECO:0000313" key="3">
    <source>
        <dbReference type="Proteomes" id="UP000054988"/>
    </source>
</evidence>
<reference evidence="2 3" key="1">
    <citation type="submission" date="2015-12" db="EMBL/GenBank/DDBJ databases">
        <title>Draft genome sequence of Moniliophthora roreri, the causal agent of frosty pod rot of cacao.</title>
        <authorList>
            <person name="Aime M.C."/>
            <person name="Diaz-Valderrama J.R."/>
            <person name="Kijpornyongpan T."/>
            <person name="Phillips-Mora W."/>
        </authorList>
    </citation>
    <scope>NUCLEOTIDE SEQUENCE [LARGE SCALE GENOMIC DNA]</scope>
    <source>
        <strain evidence="2 3">MCA 2952</strain>
    </source>
</reference>
<accession>A0A0W0F0M1</accession>
<feature type="compositionally biased region" description="Polar residues" evidence="1">
    <location>
        <begin position="70"/>
        <end position="79"/>
    </location>
</feature>
<evidence type="ECO:0000313" key="2">
    <source>
        <dbReference type="EMBL" id="KTB29845.1"/>
    </source>
</evidence>
<comment type="caution">
    <text evidence="2">The sequence shown here is derived from an EMBL/GenBank/DDBJ whole genome shotgun (WGS) entry which is preliminary data.</text>
</comment>
<feature type="compositionally biased region" description="Low complexity" evidence="1">
    <location>
        <begin position="80"/>
        <end position="113"/>
    </location>
</feature>
<feature type="region of interest" description="Disordered" evidence="1">
    <location>
        <begin position="70"/>
        <end position="113"/>
    </location>
</feature>
<gene>
    <name evidence="2" type="ORF">WG66_17587</name>
</gene>
<proteinExistence type="predicted"/>
<sequence>TQLQEISASIDVSAINTIEFTPNPSIGPNSKEYFIRIESLTLKDPASPQYPMLAFSAKYQMDGMSGQFSPAVQAQIDGQSTAPLAGSTPTASSPSSPSTSASKGSSTGPSATATGTRAAVASASATGAGNGAIALSMGNSNLLLGVLGGIAAGAMLL</sequence>
<dbReference type="Proteomes" id="UP000054988">
    <property type="component" value="Unassembled WGS sequence"/>
</dbReference>
<feature type="non-terminal residue" evidence="2">
    <location>
        <position position="1"/>
    </location>
</feature>
<evidence type="ECO:0000256" key="1">
    <source>
        <dbReference type="SAM" id="MobiDB-lite"/>
    </source>
</evidence>
<protein>
    <submittedName>
        <fullName evidence="2">Uncharacterized protein</fullName>
    </submittedName>
</protein>
<dbReference type="AlphaFoldDB" id="A0A0W0F0M1"/>